<evidence type="ECO:0000256" key="1">
    <source>
        <dbReference type="SAM" id="Phobius"/>
    </source>
</evidence>
<dbReference type="RefSeq" id="WP_130049488.1">
    <property type="nucleotide sequence ID" value="NZ_SEZK01000107.1"/>
</dbReference>
<evidence type="ECO:0000313" key="3">
    <source>
        <dbReference type="EMBL" id="RYU58736.1"/>
    </source>
</evidence>
<evidence type="ECO:0000313" key="2">
    <source>
        <dbReference type="EMBL" id="RYU46257.1"/>
    </source>
</evidence>
<dbReference type="Proteomes" id="UP000294063">
    <property type="component" value="Unassembled WGS sequence"/>
</dbReference>
<evidence type="ECO:0000313" key="5">
    <source>
        <dbReference type="Proteomes" id="UP000294166"/>
    </source>
</evidence>
<dbReference type="AlphaFoldDB" id="A0A4Q5KLT5"/>
<sequence>MKLHHHKLLKLILANREASLEDLSKAIDLKHNDYKDYFPLACLVVSGYISCDLRNSSGKPYDEKLLASIFYSKVSGEEQVNNYHNSSGRKGYGSKLFTMTAKTQLYFDKLRAKRVERMFTALISITVGVSSALITLAIKSNI</sequence>
<accession>A0A4Q5KLT5</accession>
<protein>
    <submittedName>
        <fullName evidence="2">Uncharacterized protein</fullName>
    </submittedName>
</protein>
<dbReference type="EMBL" id="SEZK01000107">
    <property type="protein sequence ID" value="RYU46257.1"/>
    <property type="molecule type" value="Genomic_DNA"/>
</dbReference>
<keyword evidence="5" id="KW-1185">Reference proteome</keyword>
<evidence type="ECO:0000313" key="4">
    <source>
        <dbReference type="Proteomes" id="UP000294063"/>
    </source>
</evidence>
<gene>
    <name evidence="3" type="ORF">ERW53_20375</name>
    <name evidence="2" type="ORF">ERW57_19365</name>
</gene>
<feature type="transmembrane region" description="Helical" evidence="1">
    <location>
        <begin position="119"/>
        <end position="138"/>
    </location>
</feature>
<keyword evidence="1" id="KW-1133">Transmembrane helix</keyword>
<comment type="caution">
    <text evidence="2">The sequence shown here is derived from an EMBL/GenBank/DDBJ whole genome shotgun (WGS) entry which is preliminary data.</text>
</comment>
<reference evidence="4 5" key="1">
    <citation type="submission" date="2019-02" db="EMBL/GenBank/DDBJ databases">
        <title>Genome sequences of Aliivibrio finisterrensis strains from farmed Atlantic salmon.</title>
        <authorList>
            <person name="Bowman J.P."/>
        </authorList>
    </citation>
    <scope>NUCLEOTIDE SEQUENCE [LARGE SCALE GENOMIC DNA]</scope>
    <source>
        <strain evidence="3 5">A21</strain>
        <strain evidence="2 4">A46</strain>
    </source>
</reference>
<proteinExistence type="predicted"/>
<dbReference type="EMBL" id="SEZN01000081">
    <property type="protein sequence ID" value="RYU58736.1"/>
    <property type="molecule type" value="Genomic_DNA"/>
</dbReference>
<dbReference type="Proteomes" id="UP000294166">
    <property type="component" value="Unassembled WGS sequence"/>
</dbReference>
<keyword evidence="1" id="KW-0812">Transmembrane</keyword>
<name>A0A4Q5KLT5_9GAMM</name>
<keyword evidence="1" id="KW-0472">Membrane</keyword>
<organism evidence="2 4">
    <name type="scientific">Aliivibrio finisterrensis</name>
    <dbReference type="NCBI Taxonomy" id="511998"/>
    <lineage>
        <taxon>Bacteria</taxon>
        <taxon>Pseudomonadati</taxon>
        <taxon>Pseudomonadota</taxon>
        <taxon>Gammaproteobacteria</taxon>
        <taxon>Vibrionales</taxon>
        <taxon>Vibrionaceae</taxon>
        <taxon>Aliivibrio</taxon>
    </lineage>
</organism>